<dbReference type="InterPro" id="IPR052906">
    <property type="entry name" value="Type_IV_Methyl-Rstrct_Enzyme"/>
</dbReference>
<dbReference type="SUPFAM" id="SSF52980">
    <property type="entry name" value="Restriction endonuclease-like"/>
    <property type="match status" value="1"/>
</dbReference>
<feature type="domain" description="Restriction endonuclease type IV Mrr" evidence="1">
    <location>
        <begin position="1"/>
        <end position="111"/>
    </location>
</feature>
<dbReference type="EMBL" id="CP000850">
    <property type="protein sequence ID" value="ABV98305.1"/>
    <property type="molecule type" value="Genomic_DNA"/>
</dbReference>
<dbReference type="Pfam" id="PF04471">
    <property type="entry name" value="Mrr_cat"/>
    <property type="match status" value="1"/>
</dbReference>
<dbReference type="PANTHER" id="PTHR30015">
    <property type="entry name" value="MRR RESTRICTION SYSTEM PROTEIN"/>
    <property type="match status" value="1"/>
</dbReference>
<dbReference type="OrthoDB" id="3536052at2"/>
<dbReference type="InterPro" id="IPR007560">
    <property type="entry name" value="Restrct_endonuc_IV_Mrr"/>
</dbReference>
<dbReference type="HOGENOM" id="CLU_091972_0_0_11"/>
<gene>
    <name evidence="2" type="ordered locus">Sare_2459</name>
</gene>
<evidence type="ECO:0000313" key="2">
    <source>
        <dbReference type="EMBL" id="ABV98305.1"/>
    </source>
</evidence>
<dbReference type="AlphaFoldDB" id="A8M343"/>
<keyword evidence="2" id="KW-0540">Nuclease</keyword>
<evidence type="ECO:0000259" key="1">
    <source>
        <dbReference type="Pfam" id="PF04471"/>
    </source>
</evidence>
<dbReference type="InterPro" id="IPR011856">
    <property type="entry name" value="tRNA_endonuc-like_dom_sf"/>
</dbReference>
<dbReference type="PANTHER" id="PTHR30015:SF7">
    <property type="entry name" value="TYPE IV METHYL-DIRECTED RESTRICTION ENZYME ECOKMRR"/>
    <property type="match status" value="1"/>
</dbReference>
<name>A8M343_SALAI</name>
<accession>A8M343</accession>
<keyword evidence="2" id="KW-0378">Hydrolase</keyword>
<sequence length="267" mass="30207">MDWKQYQREVAAFLSSLGFDTKVDETVHGARAVHDIDVTARSRIAGVNQLWVVECKLWKRPVPKERVLTFRGVVDDVGADRGVLFSESGFQSGAKTAAHKTNISLTSFADFERDFSNEVAAARARTLDLRLANLMQAFNRLWDLPQADRESAFSKYCGPSGLLGLEHTSHAVVGVTARISQMRQALEDAQFGRWPVAFYPLDHDGFELIEVRMWDGLFFVVEQTLEACERIYAHMTDPKSGDADWRDFQSTELTELLRKIRSTRTST</sequence>
<dbReference type="eggNOG" id="ENOG5032ZGS">
    <property type="taxonomic scope" value="Bacteria"/>
</dbReference>
<dbReference type="GO" id="GO:0009307">
    <property type="term" value="P:DNA restriction-modification system"/>
    <property type="evidence" value="ECO:0007669"/>
    <property type="project" value="InterPro"/>
</dbReference>
<dbReference type="InterPro" id="IPR011335">
    <property type="entry name" value="Restrct_endonuc-II-like"/>
</dbReference>
<organism evidence="2">
    <name type="scientific">Salinispora arenicola (strain CNS-205)</name>
    <dbReference type="NCBI Taxonomy" id="391037"/>
    <lineage>
        <taxon>Bacteria</taxon>
        <taxon>Bacillati</taxon>
        <taxon>Actinomycetota</taxon>
        <taxon>Actinomycetes</taxon>
        <taxon>Micromonosporales</taxon>
        <taxon>Micromonosporaceae</taxon>
        <taxon>Salinispora</taxon>
    </lineage>
</organism>
<proteinExistence type="predicted"/>
<dbReference type="KEGG" id="saq:Sare_2459"/>
<dbReference type="GO" id="GO:0003677">
    <property type="term" value="F:DNA binding"/>
    <property type="evidence" value="ECO:0007669"/>
    <property type="project" value="InterPro"/>
</dbReference>
<protein>
    <submittedName>
        <fullName evidence="2">Restriction endonuclease</fullName>
    </submittedName>
</protein>
<reference evidence="2" key="1">
    <citation type="submission" date="2007-10" db="EMBL/GenBank/DDBJ databases">
        <title>Complete sequence of Salinispora arenicola CNS-205.</title>
        <authorList>
            <consortium name="US DOE Joint Genome Institute"/>
            <person name="Copeland A."/>
            <person name="Lucas S."/>
            <person name="Lapidus A."/>
            <person name="Barry K."/>
            <person name="Glavina del Rio T."/>
            <person name="Dalin E."/>
            <person name="Tice H."/>
            <person name="Pitluck S."/>
            <person name="Foster B."/>
            <person name="Schmutz J."/>
            <person name="Larimer F."/>
            <person name="Land M."/>
            <person name="Hauser L."/>
            <person name="Kyrpides N."/>
            <person name="Ivanova N."/>
            <person name="Jensen P.R."/>
            <person name="Moore B.S."/>
            <person name="Penn K."/>
            <person name="Jenkins C."/>
            <person name="Udwary D."/>
            <person name="Xiang L."/>
            <person name="Gontang E."/>
            <person name="Richardson P."/>
        </authorList>
    </citation>
    <scope>NUCLEOTIDE SEQUENCE [LARGE SCALE GENOMIC DNA]</scope>
    <source>
        <strain evidence="2">CNS-205</strain>
    </source>
</reference>
<keyword evidence="2" id="KW-0255">Endonuclease</keyword>
<dbReference type="Gene3D" id="3.40.1350.10">
    <property type="match status" value="1"/>
</dbReference>
<dbReference type="GO" id="GO:0015666">
    <property type="term" value="F:restriction endodeoxyribonuclease activity"/>
    <property type="evidence" value="ECO:0007669"/>
    <property type="project" value="TreeGrafter"/>
</dbReference>